<organism evidence="3">
    <name type="scientific">Entamoeba dispar (strain ATCC PRA-260 / SAW760)</name>
    <dbReference type="NCBI Taxonomy" id="370354"/>
    <lineage>
        <taxon>Eukaryota</taxon>
        <taxon>Amoebozoa</taxon>
        <taxon>Evosea</taxon>
        <taxon>Archamoebae</taxon>
        <taxon>Mastigamoebida</taxon>
        <taxon>Entamoebidae</taxon>
        <taxon>Entamoeba</taxon>
    </lineage>
</organism>
<gene>
    <name evidence="2" type="ORF">EDI_103310</name>
</gene>
<sequence length="108" mass="13145">MFVIKIKIQFHNYETNYLIALEYCNSNEEGKWIYLLFFFLLFGILMIMKYFIIKSYHYLFLFYNFTNFSLLNFVSFYKNYSFLVITIFVILFISSFKKIDGGEEIGMN</sequence>
<dbReference type="KEGG" id="edi:EDI_103310"/>
<feature type="transmembrane region" description="Helical" evidence="1">
    <location>
        <begin position="80"/>
        <end position="99"/>
    </location>
</feature>
<dbReference type="AlphaFoldDB" id="B0ERZ0"/>
<dbReference type="EMBL" id="DS550551">
    <property type="protein sequence ID" value="EDR22705.1"/>
    <property type="molecule type" value="Genomic_DNA"/>
</dbReference>
<keyword evidence="3" id="KW-1185">Reference proteome</keyword>
<name>B0ERZ0_ENTDS</name>
<reference evidence="3" key="1">
    <citation type="submission" date="2007-12" db="EMBL/GenBank/DDBJ databases">
        <title>Annotation of Entamoeba dispar SAW760.</title>
        <authorList>
            <person name="Lorenzi H."/>
            <person name="Inman J."/>
            <person name="Schobel S."/>
            <person name="Amedeo P."/>
            <person name="Caler E."/>
        </authorList>
    </citation>
    <scope>NUCLEOTIDE SEQUENCE [LARGE SCALE GENOMIC DNA]</scope>
    <source>
        <strain evidence="3">ATCC PRA-260 / SAW760</strain>
    </source>
</reference>
<evidence type="ECO:0000313" key="3">
    <source>
        <dbReference type="Proteomes" id="UP000008076"/>
    </source>
</evidence>
<keyword evidence="1" id="KW-0472">Membrane</keyword>
<dbReference type="Proteomes" id="UP000008076">
    <property type="component" value="Unassembled WGS sequence"/>
</dbReference>
<keyword evidence="1" id="KW-0812">Transmembrane</keyword>
<dbReference type="RefSeq" id="XP_001740862.1">
    <property type="nucleotide sequence ID" value="XM_001740810.1"/>
</dbReference>
<dbReference type="GeneID" id="5886038"/>
<keyword evidence="1" id="KW-1133">Transmembrane helix</keyword>
<proteinExistence type="predicted"/>
<dbReference type="VEuPathDB" id="AmoebaDB:EDI_103310"/>
<feature type="transmembrane region" description="Helical" evidence="1">
    <location>
        <begin position="32"/>
        <end position="51"/>
    </location>
</feature>
<evidence type="ECO:0000313" key="2">
    <source>
        <dbReference type="EMBL" id="EDR22705.1"/>
    </source>
</evidence>
<evidence type="ECO:0000256" key="1">
    <source>
        <dbReference type="SAM" id="Phobius"/>
    </source>
</evidence>
<accession>B0ERZ0</accession>
<protein>
    <submittedName>
        <fullName evidence="2">Uncharacterized protein</fullName>
    </submittedName>
</protein>